<reference evidence="3" key="1">
    <citation type="journal article" date="2020" name="Stud. Mycol.">
        <title>101 Dothideomycetes genomes: a test case for predicting lifestyles and emergence of pathogens.</title>
        <authorList>
            <person name="Haridas S."/>
            <person name="Albert R."/>
            <person name="Binder M."/>
            <person name="Bloem J."/>
            <person name="Labutti K."/>
            <person name="Salamov A."/>
            <person name="Andreopoulos B."/>
            <person name="Baker S."/>
            <person name="Barry K."/>
            <person name="Bills G."/>
            <person name="Bluhm B."/>
            <person name="Cannon C."/>
            <person name="Castanera R."/>
            <person name="Culley D."/>
            <person name="Daum C."/>
            <person name="Ezra D."/>
            <person name="Gonzalez J."/>
            <person name="Henrissat B."/>
            <person name="Kuo A."/>
            <person name="Liang C."/>
            <person name="Lipzen A."/>
            <person name="Lutzoni F."/>
            <person name="Magnuson J."/>
            <person name="Mondo S."/>
            <person name="Nolan M."/>
            <person name="Ohm R."/>
            <person name="Pangilinan J."/>
            <person name="Park H.-J."/>
            <person name="Ramirez L."/>
            <person name="Alfaro M."/>
            <person name="Sun H."/>
            <person name="Tritt A."/>
            <person name="Yoshinaga Y."/>
            <person name="Zwiers L.-H."/>
            <person name="Turgeon B."/>
            <person name="Goodwin S."/>
            <person name="Spatafora J."/>
            <person name="Crous P."/>
            <person name="Grigoriev I."/>
        </authorList>
    </citation>
    <scope>NUCLEOTIDE SEQUENCE</scope>
    <source>
        <strain evidence="3">CBS 175.79</strain>
    </source>
</reference>
<accession>A0A6A5YAH4</accession>
<keyword evidence="4" id="KW-1185">Reference proteome</keyword>
<keyword evidence="2" id="KW-0732">Signal</keyword>
<dbReference type="Proteomes" id="UP000799778">
    <property type="component" value="Unassembled WGS sequence"/>
</dbReference>
<organism evidence="3 4">
    <name type="scientific">Aaosphaeria arxii CBS 175.79</name>
    <dbReference type="NCBI Taxonomy" id="1450172"/>
    <lineage>
        <taxon>Eukaryota</taxon>
        <taxon>Fungi</taxon>
        <taxon>Dikarya</taxon>
        <taxon>Ascomycota</taxon>
        <taxon>Pezizomycotina</taxon>
        <taxon>Dothideomycetes</taxon>
        <taxon>Pleosporomycetidae</taxon>
        <taxon>Pleosporales</taxon>
        <taxon>Pleosporales incertae sedis</taxon>
        <taxon>Aaosphaeria</taxon>
    </lineage>
</organism>
<evidence type="ECO:0000313" key="4">
    <source>
        <dbReference type="Proteomes" id="UP000799778"/>
    </source>
</evidence>
<dbReference type="RefSeq" id="XP_033390562.1">
    <property type="nucleotide sequence ID" value="XM_033525682.1"/>
</dbReference>
<feature type="signal peptide" evidence="2">
    <location>
        <begin position="1"/>
        <end position="20"/>
    </location>
</feature>
<feature type="chain" id="PRO_5025384641" evidence="2">
    <location>
        <begin position="21"/>
        <end position="460"/>
    </location>
</feature>
<dbReference type="AlphaFoldDB" id="A0A6A5YAH4"/>
<evidence type="ECO:0000256" key="1">
    <source>
        <dbReference type="SAM" id="MobiDB-lite"/>
    </source>
</evidence>
<proteinExistence type="predicted"/>
<dbReference type="GeneID" id="54283079"/>
<evidence type="ECO:0000256" key="2">
    <source>
        <dbReference type="SAM" id="SignalP"/>
    </source>
</evidence>
<name>A0A6A5YAH4_9PLEO</name>
<dbReference type="EMBL" id="ML978066">
    <property type="protein sequence ID" value="KAF2022223.1"/>
    <property type="molecule type" value="Genomic_DNA"/>
</dbReference>
<evidence type="ECO:0000313" key="3">
    <source>
        <dbReference type="EMBL" id="KAF2022223.1"/>
    </source>
</evidence>
<sequence>MKNLVPLLVMLAGCSLPAKAFSSETVGESSYDAIITCESNSSIFPTHTPLLTSSPSKSINVLPRDYGHSPVDRPDPESAEPLRAAIESLILKLLNAFYPLLSATEISSILAATHKNGGLEKGDAVRICGRAIYAAAVSLSDLEIKEVCSHLPAMIHVDYLLGIRGWYKAHYTVDWKPIIDFINVDLANLITTAIDDGPDARNVTANRLNLTYPSNVFEHGYAKLLDTVVRTFYAPLTSREVLVVMHAAITAQTHMTRGELLIEFHRIVFSAAVLLKDEEVPTILPPPLINAVKDLKTRFGGSPPWELVQDFMERTVAEYFRTGMNSLNEGQDSSLQDVNRMQERTSRGDDEETGEGHDEHGDKSNAVPDGNQTAASMEVANDQHFGAKSEFAQSVNQPTAKPIRTLKDVLRDFAACVADDACFLEDEDLTVGLQSNEQRSWLREAQRELEDILLELLGDA</sequence>
<feature type="region of interest" description="Disordered" evidence="1">
    <location>
        <begin position="327"/>
        <end position="371"/>
    </location>
</feature>
<gene>
    <name evidence="3" type="ORF">BU24DRAFT_405109</name>
</gene>
<protein>
    <submittedName>
        <fullName evidence="3">Uncharacterized protein</fullName>
    </submittedName>
</protein>
<feature type="compositionally biased region" description="Polar residues" evidence="1">
    <location>
        <begin position="327"/>
        <end position="339"/>
    </location>
</feature>
<feature type="compositionally biased region" description="Basic and acidic residues" evidence="1">
    <location>
        <begin position="340"/>
        <end position="363"/>
    </location>
</feature>